<protein>
    <submittedName>
        <fullName evidence="1">Uncharacterized protein</fullName>
    </submittedName>
</protein>
<organism evidence="1 2">
    <name type="scientific">Pseudomonas petrae</name>
    <dbReference type="NCBI Taxonomy" id="2912190"/>
    <lineage>
        <taxon>Bacteria</taxon>
        <taxon>Pseudomonadati</taxon>
        <taxon>Pseudomonadota</taxon>
        <taxon>Gammaproteobacteria</taxon>
        <taxon>Pseudomonadales</taxon>
        <taxon>Pseudomonadaceae</taxon>
        <taxon>Pseudomonas</taxon>
    </lineage>
</organism>
<evidence type="ECO:0000313" key="2">
    <source>
        <dbReference type="Proteomes" id="UP001162905"/>
    </source>
</evidence>
<accession>A0ABS9ID96</accession>
<reference evidence="1" key="1">
    <citation type="submission" date="2022-01" db="EMBL/GenBank/DDBJ databases">
        <title>Pseudomonas sp. nov. isolated from Antarctic regolith.</title>
        <authorList>
            <person name="Novakova D."/>
            <person name="Sedlar K."/>
        </authorList>
    </citation>
    <scope>NUCLEOTIDE SEQUENCE</scope>
    <source>
        <strain evidence="1">P2647</strain>
    </source>
</reference>
<evidence type="ECO:0000313" key="1">
    <source>
        <dbReference type="EMBL" id="MCF7545441.1"/>
    </source>
</evidence>
<dbReference type="Proteomes" id="UP001162905">
    <property type="component" value="Unassembled WGS sequence"/>
</dbReference>
<keyword evidence="2" id="KW-1185">Reference proteome</keyword>
<comment type="caution">
    <text evidence="1">The sequence shown here is derived from an EMBL/GenBank/DDBJ whole genome shotgun (WGS) entry which is preliminary data.</text>
</comment>
<gene>
    <name evidence="1" type="ORF">L4G47_24915</name>
</gene>
<sequence>MTNLSNEKIDVLKAQPKTELEKIYEHGLLTSKNKNIHNIAKTTNFLSGMEIEDAMKETYFLIYKRLTIFLRSLNSDLREKIIPGVQIMAKCMTKSQTKATLKALNKNITLSREHRTIFNHFAEAFQTFNFAIIIATAHLEIAIPKAEPKAIVIALFLSLQCLYKGDMRLIRESADPDRKQLAKDASTEKSKHYARAQAQTCILLTELVPKGGWTSKPQAAKVIAPILEEFLSLNKISTPNQVTPGNVQRRIRDWLNKVASIEVAYFENCSKAEI</sequence>
<dbReference type="RefSeq" id="WP_237254739.1">
    <property type="nucleotide sequence ID" value="NZ_JAKJXH010000041.1"/>
</dbReference>
<name>A0ABS9ID96_9PSED</name>
<proteinExistence type="predicted"/>
<dbReference type="EMBL" id="JAKJXH010000041">
    <property type="protein sequence ID" value="MCF7545441.1"/>
    <property type="molecule type" value="Genomic_DNA"/>
</dbReference>